<dbReference type="GO" id="GO:0004016">
    <property type="term" value="F:adenylate cyclase activity"/>
    <property type="evidence" value="ECO:0007669"/>
    <property type="project" value="TreeGrafter"/>
</dbReference>
<keyword evidence="3" id="KW-0547">Nucleotide-binding</keyword>
<gene>
    <name evidence="8" type="ORF">CesoFtcFv8_005082</name>
</gene>
<dbReference type="InterPro" id="IPR029787">
    <property type="entry name" value="Nucleotide_cyclase"/>
</dbReference>
<dbReference type="GO" id="GO:0000166">
    <property type="term" value="F:nucleotide binding"/>
    <property type="evidence" value="ECO:0007669"/>
    <property type="project" value="UniProtKB-KW"/>
</dbReference>
<dbReference type="GO" id="GO:0005886">
    <property type="term" value="C:plasma membrane"/>
    <property type="evidence" value="ECO:0007669"/>
    <property type="project" value="TreeGrafter"/>
</dbReference>
<dbReference type="SUPFAM" id="SSF55073">
    <property type="entry name" value="Nucleotide cyclase"/>
    <property type="match status" value="1"/>
</dbReference>
<evidence type="ECO:0000313" key="8">
    <source>
        <dbReference type="EMBL" id="KAK5907205.1"/>
    </source>
</evidence>
<protein>
    <recommendedName>
        <fullName evidence="7">Guanylate cyclase domain-containing protein</fullName>
    </recommendedName>
</protein>
<proteinExistence type="predicted"/>
<evidence type="ECO:0000256" key="1">
    <source>
        <dbReference type="ARBA" id="ARBA00004370"/>
    </source>
</evidence>
<evidence type="ECO:0000256" key="2">
    <source>
        <dbReference type="ARBA" id="ARBA00022692"/>
    </source>
</evidence>
<comment type="caution">
    <text evidence="8">The sequence shown here is derived from an EMBL/GenBank/DDBJ whole genome shotgun (WGS) entry which is preliminary data.</text>
</comment>
<sequence>MESTSEALKIQVSGATANLLHTLKGYILTCRGTFNVKGKGDMTTWWLEAKRDDFTDPLLNTSASSGFPVSVSG</sequence>
<keyword evidence="5" id="KW-0472">Membrane</keyword>
<reference evidence="8 9" key="1">
    <citation type="journal article" date="2023" name="Mol. Biol. Evol.">
        <title>Genomics of Secondarily Temperate Adaptation in the Only Non-Antarctic Icefish.</title>
        <authorList>
            <person name="Rivera-Colon A.G."/>
            <person name="Rayamajhi N."/>
            <person name="Minhas B.F."/>
            <person name="Madrigal G."/>
            <person name="Bilyk K.T."/>
            <person name="Yoon V."/>
            <person name="Hune M."/>
            <person name="Gregory S."/>
            <person name="Cheng C.H.C."/>
            <person name="Catchen J.M."/>
        </authorList>
    </citation>
    <scope>NUCLEOTIDE SEQUENCE [LARGE SCALE GENOMIC DNA]</scope>
    <source>
        <strain evidence="8">JC2023a</strain>
    </source>
</reference>
<dbReference type="AlphaFoldDB" id="A0AAN8CPD8"/>
<dbReference type="GO" id="GO:0004383">
    <property type="term" value="F:guanylate cyclase activity"/>
    <property type="evidence" value="ECO:0007669"/>
    <property type="project" value="TreeGrafter"/>
</dbReference>
<dbReference type="PANTHER" id="PTHR11920">
    <property type="entry name" value="GUANYLYL CYCLASE"/>
    <property type="match status" value="1"/>
</dbReference>
<dbReference type="InterPro" id="IPR050401">
    <property type="entry name" value="Cyclic_nucleotide_synthase"/>
</dbReference>
<accession>A0AAN8CPD8</accession>
<evidence type="ECO:0000259" key="7">
    <source>
        <dbReference type="Pfam" id="PF00211"/>
    </source>
</evidence>
<organism evidence="8 9">
    <name type="scientific">Champsocephalus esox</name>
    <name type="common">pike icefish</name>
    <dbReference type="NCBI Taxonomy" id="159716"/>
    <lineage>
        <taxon>Eukaryota</taxon>
        <taxon>Metazoa</taxon>
        <taxon>Chordata</taxon>
        <taxon>Craniata</taxon>
        <taxon>Vertebrata</taxon>
        <taxon>Euteleostomi</taxon>
        <taxon>Actinopterygii</taxon>
        <taxon>Neopterygii</taxon>
        <taxon>Teleostei</taxon>
        <taxon>Neoteleostei</taxon>
        <taxon>Acanthomorphata</taxon>
        <taxon>Eupercaria</taxon>
        <taxon>Perciformes</taxon>
        <taxon>Notothenioidei</taxon>
        <taxon>Channichthyidae</taxon>
        <taxon>Champsocephalus</taxon>
    </lineage>
</organism>
<keyword evidence="9" id="KW-1185">Reference proteome</keyword>
<dbReference type="Proteomes" id="UP001335648">
    <property type="component" value="Unassembled WGS sequence"/>
</dbReference>
<name>A0AAN8CPD8_9TELE</name>
<dbReference type="GO" id="GO:0001653">
    <property type="term" value="F:peptide receptor activity"/>
    <property type="evidence" value="ECO:0007669"/>
    <property type="project" value="TreeGrafter"/>
</dbReference>
<evidence type="ECO:0000256" key="4">
    <source>
        <dbReference type="ARBA" id="ARBA00022989"/>
    </source>
</evidence>
<dbReference type="GO" id="GO:0035556">
    <property type="term" value="P:intracellular signal transduction"/>
    <property type="evidence" value="ECO:0007669"/>
    <property type="project" value="InterPro"/>
</dbReference>
<dbReference type="InterPro" id="IPR001054">
    <property type="entry name" value="A/G_cyclase"/>
</dbReference>
<evidence type="ECO:0000256" key="5">
    <source>
        <dbReference type="ARBA" id="ARBA00023136"/>
    </source>
</evidence>
<keyword evidence="4" id="KW-1133">Transmembrane helix</keyword>
<evidence type="ECO:0000313" key="9">
    <source>
        <dbReference type="Proteomes" id="UP001335648"/>
    </source>
</evidence>
<comment type="subcellular location">
    <subcellularLocation>
        <location evidence="1">Membrane</location>
    </subcellularLocation>
</comment>
<evidence type="ECO:0000256" key="6">
    <source>
        <dbReference type="ARBA" id="ARBA00023239"/>
    </source>
</evidence>
<dbReference type="PANTHER" id="PTHR11920:SF507">
    <property type="entry name" value="GUANYLATE CYCLASE"/>
    <property type="match status" value="1"/>
</dbReference>
<feature type="domain" description="Guanylate cyclase" evidence="7">
    <location>
        <begin position="1"/>
        <end position="48"/>
    </location>
</feature>
<dbReference type="GO" id="GO:0007168">
    <property type="term" value="P:receptor guanylyl cyclase signaling pathway"/>
    <property type="evidence" value="ECO:0007669"/>
    <property type="project" value="TreeGrafter"/>
</dbReference>
<dbReference type="Gene3D" id="3.30.70.1230">
    <property type="entry name" value="Nucleotide cyclase"/>
    <property type="match status" value="1"/>
</dbReference>
<keyword evidence="2" id="KW-0812">Transmembrane</keyword>
<dbReference type="EMBL" id="JAULUE010002049">
    <property type="protein sequence ID" value="KAK5907205.1"/>
    <property type="molecule type" value="Genomic_DNA"/>
</dbReference>
<evidence type="ECO:0000256" key="3">
    <source>
        <dbReference type="ARBA" id="ARBA00022741"/>
    </source>
</evidence>
<dbReference type="Pfam" id="PF00211">
    <property type="entry name" value="Guanylate_cyc"/>
    <property type="match status" value="1"/>
</dbReference>
<keyword evidence="6" id="KW-0456">Lyase</keyword>